<sequence>MNDINAVAMMRRIRDDLDRKMQGMSWEEKREFIRNSIKSFDFITKREDDTSPGNPGREIRQPPPSYRRENTSPWVQRRSSGDVSTP</sequence>
<dbReference type="AlphaFoldDB" id="A0A450S2V9"/>
<evidence type="ECO:0000313" key="2">
    <source>
        <dbReference type="EMBL" id="VFJ45973.1"/>
    </source>
</evidence>
<organism evidence="2">
    <name type="scientific">Candidatus Kentrum sp. DK</name>
    <dbReference type="NCBI Taxonomy" id="2126562"/>
    <lineage>
        <taxon>Bacteria</taxon>
        <taxon>Pseudomonadati</taxon>
        <taxon>Pseudomonadota</taxon>
        <taxon>Gammaproteobacteria</taxon>
        <taxon>Candidatus Kentrum</taxon>
    </lineage>
</organism>
<feature type="compositionally biased region" description="Polar residues" evidence="1">
    <location>
        <begin position="71"/>
        <end position="86"/>
    </location>
</feature>
<protein>
    <submittedName>
        <fullName evidence="2">Uncharacterized protein</fullName>
    </submittedName>
</protein>
<reference evidence="2" key="1">
    <citation type="submission" date="2019-02" db="EMBL/GenBank/DDBJ databases">
        <authorList>
            <person name="Gruber-Vodicka R. H."/>
            <person name="Seah K. B. B."/>
        </authorList>
    </citation>
    <scope>NUCLEOTIDE SEQUENCE</scope>
    <source>
        <strain evidence="2">BECK_DK161</strain>
    </source>
</reference>
<feature type="region of interest" description="Disordered" evidence="1">
    <location>
        <begin position="43"/>
        <end position="86"/>
    </location>
</feature>
<accession>A0A450S2V9</accession>
<proteinExistence type="predicted"/>
<name>A0A450S2V9_9GAMM</name>
<gene>
    <name evidence="2" type="ORF">BECKDK2373C_GA0170839_101352</name>
</gene>
<evidence type="ECO:0000256" key="1">
    <source>
        <dbReference type="SAM" id="MobiDB-lite"/>
    </source>
</evidence>
<dbReference type="EMBL" id="CAADEY010000013">
    <property type="protein sequence ID" value="VFJ45973.1"/>
    <property type="molecule type" value="Genomic_DNA"/>
</dbReference>